<gene>
    <name evidence="1" type="ORF">F4827_003081</name>
</gene>
<dbReference type="Gene3D" id="3.30.420.280">
    <property type="match status" value="1"/>
</dbReference>
<evidence type="ECO:0000313" key="1">
    <source>
        <dbReference type="EMBL" id="MBB6103226.1"/>
    </source>
</evidence>
<sequence length="333" mass="37490">MARELDVDLTLTEPQEQFVFSDAQFPAFVGGFGAGKSDALVTRLMIKKLMYPQFNVGYFAPTYDLISLIAWPKFEERLDAMKIRHKLNKADKELKLRTGGSVIFRTLDNPDRIVGFEVSDGGIDEFDTLEHKKAANAWRKCLARCRKKKPDGEKNTLAIATTPEGFRFVYDTWEKAPKAGYELYRAPTSSNPYLPDGYIEQLRDIYPANLLDAYLEGLFVNLTSGAVYPEFDRRLNHVDTFDMPGEPLHIGIDFNVYNCTAIVCVDRFDCPIVVGELTGVRDTPTLAVELLTRYPGRHITVYPDASGQGHKTVNASLSDLQILRDHGFARTSC</sequence>
<evidence type="ECO:0000313" key="2">
    <source>
        <dbReference type="Proteomes" id="UP000571554"/>
    </source>
</evidence>
<dbReference type="EMBL" id="JACHBW010000008">
    <property type="protein sequence ID" value="MBB6103226.1"/>
    <property type="molecule type" value="Genomic_DNA"/>
</dbReference>
<evidence type="ECO:0008006" key="3">
    <source>
        <dbReference type="Google" id="ProtNLM"/>
    </source>
</evidence>
<keyword evidence="2" id="KW-1185">Reference proteome</keyword>
<name>A0A7W9WTE4_9BURK</name>
<protein>
    <recommendedName>
        <fullName evidence="3">Terminase</fullName>
    </recommendedName>
</protein>
<dbReference type="Pfam" id="PF03237">
    <property type="entry name" value="Terminase_6N"/>
    <property type="match status" value="1"/>
</dbReference>
<reference evidence="1 2" key="1">
    <citation type="submission" date="2020-08" db="EMBL/GenBank/DDBJ databases">
        <title>Above-ground endophytic microbial communities from plants in different locations in the United States.</title>
        <authorList>
            <person name="Frank C."/>
        </authorList>
    </citation>
    <scope>NUCLEOTIDE SEQUENCE [LARGE SCALE GENOMIC DNA]</scope>
    <source>
        <strain evidence="1 2">WP4_2_2</strain>
    </source>
</reference>
<organism evidence="1 2">
    <name type="scientific">Paraburkholderia bannensis</name>
    <dbReference type="NCBI Taxonomy" id="765414"/>
    <lineage>
        <taxon>Bacteria</taxon>
        <taxon>Pseudomonadati</taxon>
        <taxon>Pseudomonadota</taxon>
        <taxon>Betaproteobacteria</taxon>
        <taxon>Burkholderiales</taxon>
        <taxon>Burkholderiaceae</taxon>
        <taxon>Paraburkholderia</taxon>
    </lineage>
</organism>
<dbReference type="RefSeq" id="WP_183724739.1">
    <property type="nucleotide sequence ID" value="NZ_JACHBW010000008.1"/>
</dbReference>
<dbReference type="AlphaFoldDB" id="A0A7W9WTE4"/>
<proteinExistence type="predicted"/>
<dbReference type="Proteomes" id="UP000571554">
    <property type="component" value="Unassembled WGS sequence"/>
</dbReference>
<dbReference type="Gene3D" id="3.40.50.300">
    <property type="entry name" value="P-loop containing nucleotide triphosphate hydrolases"/>
    <property type="match status" value="1"/>
</dbReference>
<comment type="caution">
    <text evidence="1">The sequence shown here is derived from an EMBL/GenBank/DDBJ whole genome shotgun (WGS) entry which is preliminary data.</text>
</comment>
<dbReference type="InterPro" id="IPR027417">
    <property type="entry name" value="P-loop_NTPase"/>
</dbReference>
<accession>A0A7W9WTE4</accession>